<name>A0ABQ5GMQ6_9ASTR</name>
<feature type="region of interest" description="Disordered" evidence="1">
    <location>
        <begin position="260"/>
        <end position="285"/>
    </location>
</feature>
<reference evidence="2" key="2">
    <citation type="submission" date="2022-01" db="EMBL/GenBank/DDBJ databases">
        <authorList>
            <person name="Yamashiro T."/>
            <person name="Shiraishi A."/>
            <person name="Satake H."/>
            <person name="Nakayama K."/>
        </authorList>
    </citation>
    <scope>NUCLEOTIDE SEQUENCE</scope>
</reference>
<protein>
    <submittedName>
        <fullName evidence="2">Uncharacterized protein</fullName>
    </submittedName>
</protein>
<comment type="caution">
    <text evidence="2">The sequence shown here is derived from an EMBL/GenBank/DDBJ whole genome shotgun (WGS) entry which is preliminary data.</text>
</comment>
<evidence type="ECO:0000313" key="2">
    <source>
        <dbReference type="EMBL" id="GJT76951.1"/>
    </source>
</evidence>
<feature type="compositionally biased region" description="Acidic residues" evidence="1">
    <location>
        <begin position="171"/>
        <end position="180"/>
    </location>
</feature>
<feature type="region of interest" description="Disordered" evidence="1">
    <location>
        <begin position="71"/>
        <end position="189"/>
    </location>
</feature>
<proteinExistence type="predicted"/>
<sequence length="404" mass="44343">MSDIGCCSPFGGLLDIGSPGVDGLPMMPEDPYAYVVAAFQAPPSPDYVPGPEYPPLPEFVPKPRFRELWPPEDEVFPVEEQPLPAATSCTADSPGYVPESDPEEGDDEDPEEDPADYPADGGDDDDDEDESSDDDEDNDDVDIEEEEDEHLPPVDSTSVSFPVVEHAPSAEETEPFETDESAATPPPHPAYRVTARISIRPQTLIPSSPLPPILSPLLVSSPLPVLPPLPLAPPPLPSRLTVVTLPASKRLGIALSPRYKVGESSSAPTARPPGGAPATDDTELGRRMTEFATLVRQDTYEIYTRLDDEQTERQLMAGRLNMLYRDRRAHARTTLLIEREARMSREAWGRSMDASNLARSEAAITELLAADRRRQVAITELLAADRRRQAQFIEALKLLKRLHT</sequence>
<accession>A0ABQ5GMQ6</accession>
<dbReference type="Proteomes" id="UP001151760">
    <property type="component" value="Unassembled WGS sequence"/>
</dbReference>
<organism evidence="2 3">
    <name type="scientific">Tanacetum coccineum</name>
    <dbReference type="NCBI Taxonomy" id="301880"/>
    <lineage>
        <taxon>Eukaryota</taxon>
        <taxon>Viridiplantae</taxon>
        <taxon>Streptophyta</taxon>
        <taxon>Embryophyta</taxon>
        <taxon>Tracheophyta</taxon>
        <taxon>Spermatophyta</taxon>
        <taxon>Magnoliopsida</taxon>
        <taxon>eudicotyledons</taxon>
        <taxon>Gunneridae</taxon>
        <taxon>Pentapetalae</taxon>
        <taxon>asterids</taxon>
        <taxon>campanulids</taxon>
        <taxon>Asterales</taxon>
        <taxon>Asteraceae</taxon>
        <taxon>Asteroideae</taxon>
        <taxon>Anthemideae</taxon>
        <taxon>Anthemidinae</taxon>
        <taxon>Tanacetum</taxon>
    </lineage>
</organism>
<keyword evidence="3" id="KW-1185">Reference proteome</keyword>
<dbReference type="EMBL" id="BQNB010018669">
    <property type="protein sequence ID" value="GJT76951.1"/>
    <property type="molecule type" value="Genomic_DNA"/>
</dbReference>
<evidence type="ECO:0000256" key="1">
    <source>
        <dbReference type="SAM" id="MobiDB-lite"/>
    </source>
</evidence>
<gene>
    <name evidence="2" type="ORF">Tco_1043676</name>
</gene>
<feature type="compositionally biased region" description="Acidic residues" evidence="1">
    <location>
        <begin position="100"/>
        <end position="149"/>
    </location>
</feature>
<reference evidence="2" key="1">
    <citation type="journal article" date="2022" name="Int. J. Mol. Sci.">
        <title>Draft Genome of Tanacetum Coccineum: Genomic Comparison of Closely Related Tanacetum-Family Plants.</title>
        <authorList>
            <person name="Yamashiro T."/>
            <person name="Shiraishi A."/>
            <person name="Nakayama K."/>
            <person name="Satake H."/>
        </authorList>
    </citation>
    <scope>NUCLEOTIDE SEQUENCE</scope>
</reference>
<evidence type="ECO:0000313" key="3">
    <source>
        <dbReference type="Proteomes" id="UP001151760"/>
    </source>
</evidence>